<proteinExistence type="predicted"/>
<dbReference type="SUPFAM" id="SSF69118">
    <property type="entry name" value="AhpD-like"/>
    <property type="match status" value="1"/>
</dbReference>
<keyword evidence="3" id="KW-1185">Reference proteome</keyword>
<feature type="domain" description="Carboxymuconolactone decarboxylase-like" evidence="1">
    <location>
        <begin position="34"/>
        <end position="116"/>
    </location>
</feature>
<reference evidence="3" key="1">
    <citation type="submission" date="2016-10" db="EMBL/GenBank/DDBJ databases">
        <authorList>
            <person name="Varghese N."/>
            <person name="Submissions S."/>
        </authorList>
    </citation>
    <scope>NUCLEOTIDE SEQUENCE [LARGE SCALE GENOMIC DNA]</scope>
    <source>
        <strain evidence="3">DSM 11706</strain>
    </source>
</reference>
<gene>
    <name evidence="2" type="ORF">SAMN05421670_2414</name>
</gene>
<dbReference type="Proteomes" id="UP000198734">
    <property type="component" value="Unassembled WGS sequence"/>
</dbReference>
<evidence type="ECO:0000313" key="3">
    <source>
        <dbReference type="Proteomes" id="UP000198734"/>
    </source>
</evidence>
<accession>A0A1I5Z5H1</accession>
<dbReference type="InterPro" id="IPR029032">
    <property type="entry name" value="AhpD-like"/>
</dbReference>
<dbReference type="InterPro" id="IPR052512">
    <property type="entry name" value="4CMD/NDH-1_regulator"/>
</dbReference>
<dbReference type="InterPro" id="IPR003779">
    <property type="entry name" value="CMD-like"/>
</dbReference>
<sequence>MDTNKRYEAGINAMEELFSQDVRNGMAGIKDISPDLWNMIVSFGFGDLYSRNTLSHAQREIITLTSLITQGAFDQLRVHLQAALNVGLTKEEIIEIILHCTGYVGFPKAVHAMGIAGEVFKENE</sequence>
<evidence type="ECO:0000313" key="2">
    <source>
        <dbReference type="EMBL" id="SFQ51701.1"/>
    </source>
</evidence>
<dbReference type="PANTHER" id="PTHR33570:SF10">
    <property type="entry name" value="GAMMA-CARBOXYMUCONOLACTONE DECARBOXYLASE"/>
    <property type="match status" value="1"/>
</dbReference>
<dbReference type="PANTHER" id="PTHR33570">
    <property type="entry name" value="4-CARBOXYMUCONOLACTONE DECARBOXYLASE FAMILY PROTEIN"/>
    <property type="match status" value="1"/>
</dbReference>
<dbReference type="Pfam" id="PF02627">
    <property type="entry name" value="CMD"/>
    <property type="match status" value="1"/>
</dbReference>
<dbReference type="STRING" id="126156.SAMN05421670_2414"/>
<organism evidence="2 3">
    <name type="scientific">Psychrobacillus psychrotolerans</name>
    <dbReference type="NCBI Taxonomy" id="126156"/>
    <lineage>
        <taxon>Bacteria</taxon>
        <taxon>Bacillati</taxon>
        <taxon>Bacillota</taxon>
        <taxon>Bacilli</taxon>
        <taxon>Bacillales</taxon>
        <taxon>Bacillaceae</taxon>
        <taxon>Psychrobacillus</taxon>
    </lineage>
</organism>
<dbReference type="EMBL" id="FOXU01000004">
    <property type="protein sequence ID" value="SFQ51701.1"/>
    <property type="molecule type" value="Genomic_DNA"/>
</dbReference>
<dbReference type="OrthoDB" id="9802489at2"/>
<name>A0A1I5Z5H1_9BACI</name>
<protein>
    <submittedName>
        <fullName evidence="2">4-carboxymuconolactone decarboxylase</fullName>
    </submittedName>
</protein>
<dbReference type="GO" id="GO:0051920">
    <property type="term" value="F:peroxiredoxin activity"/>
    <property type="evidence" value="ECO:0007669"/>
    <property type="project" value="InterPro"/>
</dbReference>
<dbReference type="AlphaFoldDB" id="A0A1I5Z5H1"/>
<evidence type="ECO:0000259" key="1">
    <source>
        <dbReference type="Pfam" id="PF02627"/>
    </source>
</evidence>
<dbReference type="Gene3D" id="1.20.1290.10">
    <property type="entry name" value="AhpD-like"/>
    <property type="match status" value="1"/>
</dbReference>